<sequence length="347" mass="36979">MSTAPGLPPQASAEPALPRLQVANLSTSFATGQGRIQSVADVSFSIMPGQTLALVGESGSGKSVTSLSLMGLHAKTSQAQVSGHAWFERRDASRVDLLALPEAARRSLRGNEMAMIFQEPMTSLNPVLTVGEQIAESVRLHLRMDRGAARAHARRMLELVEIPAAAQRLGEYPHQLSGGMRQRVMIALAMACNPSLLIADEPTTALDVTIQAQILALMGRLQRETGMSLLFITHNLAVVAQYADAVAVMYAGRIVESADVHALFGQPAHPYTRGLLACLPGVARRRGAGRKLSAIPGQVFSPAAIPPGCAFAPRCAEKTPACDQAMPGLHDYAAQRMVRCIHVESAR</sequence>
<dbReference type="PROSITE" id="PS50893">
    <property type="entry name" value="ABC_TRANSPORTER_2"/>
    <property type="match status" value="1"/>
</dbReference>
<dbReference type="CDD" id="cd03257">
    <property type="entry name" value="ABC_NikE_OppD_transporters"/>
    <property type="match status" value="1"/>
</dbReference>
<proteinExistence type="inferred from homology"/>
<evidence type="ECO:0000256" key="5">
    <source>
        <dbReference type="ARBA" id="ARBA00022741"/>
    </source>
</evidence>
<evidence type="ECO:0000256" key="3">
    <source>
        <dbReference type="ARBA" id="ARBA00022448"/>
    </source>
</evidence>
<dbReference type="SUPFAM" id="SSF52540">
    <property type="entry name" value="P-loop containing nucleoside triphosphate hydrolases"/>
    <property type="match status" value="1"/>
</dbReference>
<dbReference type="EMBL" id="HE965806">
    <property type="protein sequence ID" value="CCJ55007.1"/>
    <property type="molecule type" value="Genomic_DNA"/>
</dbReference>
<evidence type="ECO:0000256" key="6">
    <source>
        <dbReference type="ARBA" id="ARBA00022840"/>
    </source>
</evidence>
<reference evidence="9 10" key="1">
    <citation type="journal article" date="2012" name="BMC Genomics">
        <title>Comparative genomics of the classical Bordetella subspecies: the evolution and exchange of virulence-associated diversity amongst closely related pathogens.</title>
        <authorList>
            <person name="Park J."/>
            <person name="Zhang Y."/>
            <person name="Buboltz A.M."/>
            <person name="Zhang X."/>
            <person name="Schuster S.C."/>
            <person name="Ahuja U."/>
            <person name="Liu M."/>
            <person name="Miller J.F."/>
            <person name="Sebaihia M."/>
            <person name="Bentley S.D."/>
            <person name="Parkhill J."/>
            <person name="Harvill E.T."/>
        </authorList>
    </citation>
    <scope>NUCLEOTIDE SEQUENCE [LARGE SCALE GENOMIC DNA]</scope>
    <source>
        <strain evidence="9 10">253</strain>
    </source>
</reference>
<organism evidence="9 10">
    <name type="scientific">Bordetella bronchiseptica 253</name>
    <dbReference type="NCBI Taxonomy" id="568707"/>
    <lineage>
        <taxon>Bacteria</taxon>
        <taxon>Pseudomonadati</taxon>
        <taxon>Pseudomonadota</taxon>
        <taxon>Betaproteobacteria</taxon>
        <taxon>Burkholderiales</taxon>
        <taxon>Alcaligenaceae</taxon>
        <taxon>Bordetella</taxon>
    </lineage>
</organism>
<evidence type="ECO:0000256" key="4">
    <source>
        <dbReference type="ARBA" id="ARBA00022475"/>
    </source>
</evidence>
<dbReference type="OrthoDB" id="9802772at2"/>
<dbReference type="PROSITE" id="PS00211">
    <property type="entry name" value="ABC_TRANSPORTER_1"/>
    <property type="match status" value="1"/>
</dbReference>
<dbReference type="InterPro" id="IPR027417">
    <property type="entry name" value="P-loop_NTPase"/>
</dbReference>
<name>A0A0C6P640_BORBO</name>
<dbReference type="InterPro" id="IPR003439">
    <property type="entry name" value="ABC_transporter-like_ATP-bd"/>
</dbReference>
<evidence type="ECO:0000256" key="7">
    <source>
        <dbReference type="ARBA" id="ARBA00023136"/>
    </source>
</evidence>
<dbReference type="Pfam" id="PF08352">
    <property type="entry name" value="oligo_HPY"/>
    <property type="match status" value="1"/>
</dbReference>
<dbReference type="SMART" id="SM00382">
    <property type="entry name" value="AAA"/>
    <property type="match status" value="1"/>
</dbReference>
<dbReference type="FunFam" id="3.40.50.300:FF:000016">
    <property type="entry name" value="Oligopeptide ABC transporter ATP-binding component"/>
    <property type="match status" value="1"/>
</dbReference>
<gene>
    <name evidence="9" type="primary">ptpL</name>
    <name evidence="9" type="ORF">BN112_3090</name>
</gene>
<keyword evidence="6 9" id="KW-0067">ATP-binding</keyword>
<dbReference type="HOGENOM" id="CLU_000604_1_23_4"/>
<dbReference type="InterPro" id="IPR013563">
    <property type="entry name" value="Oligopep_ABC_C"/>
</dbReference>
<keyword evidence="3" id="KW-0813">Transport</keyword>
<dbReference type="Gene3D" id="3.40.50.300">
    <property type="entry name" value="P-loop containing nucleotide triphosphate hydrolases"/>
    <property type="match status" value="1"/>
</dbReference>
<dbReference type="PANTHER" id="PTHR43297">
    <property type="entry name" value="OLIGOPEPTIDE TRANSPORT ATP-BINDING PROTEIN APPD"/>
    <property type="match status" value="1"/>
</dbReference>
<accession>A0A0C6P640</accession>
<dbReference type="GO" id="GO:0016887">
    <property type="term" value="F:ATP hydrolysis activity"/>
    <property type="evidence" value="ECO:0007669"/>
    <property type="project" value="InterPro"/>
</dbReference>
<dbReference type="GO" id="GO:0015833">
    <property type="term" value="P:peptide transport"/>
    <property type="evidence" value="ECO:0007669"/>
    <property type="project" value="InterPro"/>
</dbReference>
<dbReference type="GO" id="GO:0005886">
    <property type="term" value="C:plasma membrane"/>
    <property type="evidence" value="ECO:0007669"/>
    <property type="project" value="UniProtKB-SubCell"/>
</dbReference>
<comment type="subcellular location">
    <subcellularLocation>
        <location evidence="1">Cell inner membrane</location>
        <topology evidence="1">Peripheral membrane protein</topology>
    </subcellularLocation>
</comment>
<dbReference type="GO" id="GO:0005524">
    <property type="term" value="F:ATP binding"/>
    <property type="evidence" value="ECO:0007669"/>
    <property type="project" value="UniProtKB-KW"/>
</dbReference>
<feature type="domain" description="ABC transporter" evidence="8">
    <location>
        <begin position="20"/>
        <end position="276"/>
    </location>
</feature>
<dbReference type="PANTHER" id="PTHR43297:SF2">
    <property type="entry name" value="DIPEPTIDE TRANSPORT ATP-BINDING PROTEIN DPPD"/>
    <property type="match status" value="1"/>
</dbReference>
<dbReference type="GO" id="GO:0055085">
    <property type="term" value="P:transmembrane transport"/>
    <property type="evidence" value="ECO:0007669"/>
    <property type="project" value="UniProtKB-ARBA"/>
</dbReference>
<evidence type="ECO:0000313" key="9">
    <source>
        <dbReference type="EMBL" id="CCJ55007.1"/>
    </source>
</evidence>
<dbReference type="InterPro" id="IPR003593">
    <property type="entry name" value="AAA+_ATPase"/>
</dbReference>
<dbReference type="InterPro" id="IPR017871">
    <property type="entry name" value="ABC_transporter-like_CS"/>
</dbReference>
<keyword evidence="5" id="KW-0547">Nucleotide-binding</keyword>
<dbReference type="Pfam" id="PF00005">
    <property type="entry name" value="ABC_tran"/>
    <property type="match status" value="1"/>
</dbReference>
<dbReference type="Proteomes" id="UP000007564">
    <property type="component" value="Chromosome"/>
</dbReference>
<dbReference type="KEGG" id="bbh:BN112_3090"/>
<comment type="similarity">
    <text evidence="2">Belongs to the ABC transporter superfamily.</text>
</comment>
<dbReference type="RefSeq" id="WP_015064675.1">
    <property type="nucleotide sequence ID" value="NC_019382.1"/>
</dbReference>
<keyword evidence="4" id="KW-1003">Cell membrane</keyword>
<keyword evidence="7" id="KW-0472">Membrane</keyword>
<evidence type="ECO:0000256" key="1">
    <source>
        <dbReference type="ARBA" id="ARBA00004417"/>
    </source>
</evidence>
<dbReference type="NCBIfam" id="TIGR01727">
    <property type="entry name" value="oligo_HPY"/>
    <property type="match status" value="1"/>
</dbReference>
<evidence type="ECO:0000256" key="2">
    <source>
        <dbReference type="ARBA" id="ARBA00005417"/>
    </source>
</evidence>
<evidence type="ECO:0000313" key="10">
    <source>
        <dbReference type="Proteomes" id="UP000007564"/>
    </source>
</evidence>
<protein>
    <submittedName>
        <fullName evidence="9">Putative oligopeptide/dipeptide abc transporter,atp-binding protein-like</fullName>
    </submittedName>
</protein>
<dbReference type="InterPro" id="IPR050388">
    <property type="entry name" value="ABC_Ni/Peptide_Import"/>
</dbReference>
<dbReference type="AlphaFoldDB" id="A0A0C6P640"/>
<evidence type="ECO:0000259" key="8">
    <source>
        <dbReference type="PROSITE" id="PS50893"/>
    </source>
</evidence>